<sequence length="113" mass="12569">MIVRCTLVLVVLFTLGSCKGPALPSDAQIYNLNRKPLIFPDYTGITIPNNIAPLNFEVKDEGKSFMAVLEGDKGAVLKLKAVEKIFSISPKKWIPVFTGEQRIAVYRSGFWHS</sequence>
<accession>X1BEH4</accession>
<dbReference type="EMBL" id="BART01020879">
    <property type="protein sequence ID" value="GAG93420.1"/>
    <property type="molecule type" value="Genomic_DNA"/>
</dbReference>
<evidence type="ECO:0000313" key="1">
    <source>
        <dbReference type="EMBL" id="GAG93420.1"/>
    </source>
</evidence>
<feature type="non-terminal residue" evidence="1">
    <location>
        <position position="113"/>
    </location>
</feature>
<comment type="caution">
    <text evidence="1">The sequence shown here is derived from an EMBL/GenBank/DDBJ whole genome shotgun (WGS) entry which is preliminary data.</text>
</comment>
<gene>
    <name evidence="1" type="ORF">S01H4_38683</name>
</gene>
<protein>
    <submittedName>
        <fullName evidence="1">Uncharacterized protein</fullName>
    </submittedName>
</protein>
<reference evidence="1" key="1">
    <citation type="journal article" date="2014" name="Front. Microbiol.">
        <title>High frequency of phylogenetically diverse reductive dehalogenase-homologous genes in deep subseafloor sedimentary metagenomes.</title>
        <authorList>
            <person name="Kawai M."/>
            <person name="Futagami T."/>
            <person name="Toyoda A."/>
            <person name="Takaki Y."/>
            <person name="Nishi S."/>
            <person name="Hori S."/>
            <person name="Arai W."/>
            <person name="Tsubouchi T."/>
            <person name="Morono Y."/>
            <person name="Uchiyama I."/>
            <person name="Ito T."/>
            <person name="Fujiyama A."/>
            <person name="Inagaki F."/>
            <person name="Takami H."/>
        </authorList>
    </citation>
    <scope>NUCLEOTIDE SEQUENCE</scope>
    <source>
        <strain evidence="1">Expedition CK06-06</strain>
    </source>
</reference>
<dbReference type="PROSITE" id="PS51257">
    <property type="entry name" value="PROKAR_LIPOPROTEIN"/>
    <property type="match status" value="1"/>
</dbReference>
<dbReference type="AlphaFoldDB" id="X1BEH4"/>
<proteinExistence type="predicted"/>
<name>X1BEH4_9ZZZZ</name>
<organism evidence="1">
    <name type="scientific">marine sediment metagenome</name>
    <dbReference type="NCBI Taxonomy" id="412755"/>
    <lineage>
        <taxon>unclassified sequences</taxon>
        <taxon>metagenomes</taxon>
        <taxon>ecological metagenomes</taxon>
    </lineage>
</organism>